<feature type="region of interest" description="Disordered" evidence="3">
    <location>
        <begin position="27"/>
        <end position="51"/>
    </location>
</feature>
<dbReference type="SUPFAM" id="SSF52266">
    <property type="entry name" value="SGNH hydrolase"/>
    <property type="match status" value="1"/>
</dbReference>
<evidence type="ECO:0000256" key="3">
    <source>
        <dbReference type="SAM" id="MobiDB-lite"/>
    </source>
</evidence>
<feature type="domain" description="SGNH hydrolase-type esterase" evidence="5">
    <location>
        <begin position="58"/>
        <end position="280"/>
    </location>
</feature>
<feature type="disulfide bond" evidence="2">
    <location>
        <begin position="79"/>
        <end position="103"/>
    </location>
</feature>
<evidence type="ECO:0000259" key="5">
    <source>
        <dbReference type="Pfam" id="PF13472"/>
    </source>
</evidence>
<dbReference type="OrthoDB" id="5503950at2"/>
<dbReference type="InterPro" id="IPR036514">
    <property type="entry name" value="SGNH_hydro_sf"/>
</dbReference>
<dbReference type="PANTHER" id="PTHR37981:SF1">
    <property type="entry name" value="SGNH HYDROLASE-TYPE ESTERASE DOMAIN-CONTAINING PROTEIN"/>
    <property type="match status" value="1"/>
</dbReference>
<proteinExistence type="predicted"/>
<dbReference type="InterPro" id="IPR013830">
    <property type="entry name" value="SGNH_hydro"/>
</dbReference>
<gene>
    <name evidence="6" type="ORF">ESP62_013810</name>
</gene>
<dbReference type="GO" id="GO:0004806">
    <property type="term" value="F:triacylglycerol lipase activity"/>
    <property type="evidence" value="ECO:0007669"/>
    <property type="project" value="TreeGrafter"/>
</dbReference>
<sequence>MRVRWSRGVLAASTTLLLAVLGACSSGGTSSDGPSPTSSTSPSASATTSSPDRDAYVALGDSFTAGPGIDPQSTDAGLCQRSNANWPALVATTLDRDLTDVSCTGATTTDLAATVASGAVPRDTGLVTVSAGGNDGSLFVALIRACATGSSTCRAYVSDELPGVLDQTTADLADLLGSVRGDAPDADVVLVGYPRIMPTTGTCPEVRIPAADVSSVVTAEAALDAALASAADRAGVRYVSLRTASEGHDACAGDAAWTNGTSPTPGDGIVFHPNARGMQAVADVVAAAVR</sequence>
<dbReference type="GO" id="GO:0019433">
    <property type="term" value="P:triglyceride catabolic process"/>
    <property type="evidence" value="ECO:0007669"/>
    <property type="project" value="TreeGrafter"/>
</dbReference>
<keyword evidence="2" id="KW-1015">Disulfide bond</keyword>
<reference evidence="6" key="1">
    <citation type="submission" date="2019-09" db="EMBL/GenBank/DDBJ databases">
        <authorList>
            <person name="Li J."/>
        </authorList>
    </citation>
    <scope>NUCLEOTIDE SEQUENCE [LARGE SCALE GENOMIC DNA]</scope>
    <source>
        <strain evidence="6">NRBC 14897</strain>
    </source>
</reference>
<feature type="active site" description="Nucleophile" evidence="1">
    <location>
        <position position="62"/>
    </location>
</feature>
<dbReference type="InterPro" id="IPR037460">
    <property type="entry name" value="SEST-like"/>
</dbReference>
<dbReference type="Pfam" id="PF13472">
    <property type="entry name" value="Lipase_GDSL_2"/>
    <property type="match status" value="1"/>
</dbReference>
<evidence type="ECO:0000256" key="1">
    <source>
        <dbReference type="PIRSR" id="PIRSR637460-1"/>
    </source>
</evidence>
<dbReference type="PANTHER" id="PTHR37981">
    <property type="entry name" value="LIPASE 2"/>
    <property type="match status" value="1"/>
</dbReference>
<dbReference type="Proteomes" id="UP001515100">
    <property type="component" value="Unassembled WGS sequence"/>
</dbReference>
<dbReference type="CDD" id="cd01823">
    <property type="entry name" value="SEST_like"/>
    <property type="match status" value="1"/>
</dbReference>
<evidence type="ECO:0000313" key="6">
    <source>
        <dbReference type="EMBL" id="KAA1376494.1"/>
    </source>
</evidence>
<dbReference type="Gene3D" id="3.40.50.1110">
    <property type="entry name" value="SGNH hydrolase"/>
    <property type="match status" value="1"/>
</dbReference>
<keyword evidence="4" id="KW-0732">Signal</keyword>
<accession>A0A641ANJ4</accession>
<feature type="disulfide bond" evidence="2">
    <location>
        <begin position="203"/>
        <end position="251"/>
    </location>
</feature>
<evidence type="ECO:0000313" key="7">
    <source>
        <dbReference type="Proteomes" id="UP001515100"/>
    </source>
</evidence>
<comment type="caution">
    <text evidence="6">The sequence shown here is derived from an EMBL/GenBank/DDBJ whole genome shotgun (WGS) entry which is preliminary data.</text>
</comment>
<dbReference type="PROSITE" id="PS51257">
    <property type="entry name" value="PROKAR_LIPOPROTEIN"/>
    <property type="match status" value="1"/>
</dbReference>
<feature type="disulfide bond" evidence="2">
    <location>
        <begin position="146"/>
        <end position="153"/>
    </location>
</feature>
<evidence type="ECO:0000256" key="2">
    <source>
        <dbReference type="PIRSR" id="PIRSR637460-2"/>
    </source>
</evidence>
<feature type="compositionally biased region" description="Low complexity" evidence="3">
    <location>
        <begin position="27"/>
        <end position="50"/>
    </location>
</feature>
<feature type="chain" id="PRO_5038961782" evidence="4">
    <location>
        <begin position="26"/>
        <end position="290"/>
    </location>
</feature>
<dbReference type="RefSeq" id="WP_129184609.1">
    <property type="nucleotide sequence ID" value="NZ_JAGIOG010000001.1"/>
</dbReference>
<dbReference type="EMBL" id="SDPP02000003">
    <property type="protein sequence ID" value="KAA1376494.1"/>
    <property type="molecule type" value="Genomic_DNA"/>
</dbReference>
<organism evidence="6 7">
    <name type="scientific">Aeromicrobium fastidiosum</name>
    <dbReference type="NCBI Taxonomy" id="52699"/>
    <lineage>
        <taxon>Bacteria</taxon>
        <taxon>Bacillati</taxon>
        <taxon>Actinomycetota</taxon>
        <taxon>Actinomycetes</taxon>
        <taxon>Propionibacteriales</taxon>
        <taxon>Nocardioidaceae</taxon>
        <taxon>Aeromicrobium</taxon>
    </lineage>
</organism>
<keyword evidence="6" id="KW-0378">Hydrolase</keyword>
<evidence type="ECO:0000256" key="4">
    <source>
        <dbReference type="SAM" id="SignalP"/>
    </source>
</evidence>
<keyword evidence="7" id="KW-1185">Reference proteome</keyword>
<dbReference type="AlphaFoldDB" id="A0A641ANJ4"/>
<name>A0A641ANJ4_9ACTN</name>
<protein>
    <submittedName>
        <fullName evidence="6">SGNH/GDSL hydrolase family protein</fullName>
    </submittedName>
</protein>
<feature type="signal peptide" evidence="4">
    <location>
        <begin position="1"/>
        <end position="25"/>
    </location>
</feature>
<feature type="active site" evidence="1">
    <location>
        <position position="272"/>
    </location>
</feature>